<evidence type="ECO:0000313" key="2">
    <source>
        <dbReference type="EMBL" id="OXB92379.1"/>
    </source>
</evidence>
<dbReference type="Proteomes" id="UP000198394">
    <property type="component" value="Unassembled WGS sequence"/>
</dbReference>
<gene>
    <name evidence="2" type="ORF">B9L23_14400</name>
</gene>
<dbReference type="Gene3D" id="1.10.287.2610">
    <property type="match status" value="1"/>
</dbReference>
<dbReference type="RefSeq" id="WP_015864468.1">
    <property type="nucleotide sequence ID" value="NZ_NDYL01000002.1"/>
</dbReference>
<protein>
    <submittedName>
        <fullName evidence="2">Uncharacterized protein</fullName>
    </submittedName>
</protein>
<keyword evidence="3" id="KW-1185">Reference proteome</keyword>
<dbReference type="EMBL" id="NDYL01000002">
    <property type="protein sequence ID" value="OXB92379.1"/>
    <property type="molecule type" value="Genomic_DNA"/>
</dbReference>
<proteinExistence type="predicted"/>
<reference evidence="2 3" key="1">
    <citation type="submission" date="2017-04" db="EMBL/GenBank/DDBJ databases">
        <title>The genome sequence of Parageobacillus galactosidasius DSM 18751.</title>
        <authorList>
            <person name="Ramaloko W.T."/>
            <person name="Koen N."/>
            <person name="Polliack S."/>
            <person name="Aliyu H."/>
            <person name="Lebre P."/>
            <person name="Mohr T."/>
            <person name="Oswald F."/>
            <person name="Zwick M."/>
            <person name="Neumann A."/>
            <person name="Syldatk C."/>
            <person name="Cowan D."/>
            <person name="De Maayer P."/>
        </authorList>
    </citation>
    <scope>NUCLEOTIDE SEQUENCE [LARGE SCALE GENOMIC DNA]</scope>
    <source>
        <strain evidence="2 3">DSM 18751</strain>
    </source>
</reference>
<feature type="coiled-coil region" evidence="1">
    <location>
        <begin position="24"/>
        <end position="132"/>
    </location>
</feature>
<comment type="caution">
    <text evidence="2">The sequence shown here is derived from an EMBL/GenBank/DDBJ whole genome shotgun (WGS) entry which is preliminary data.</text>
</comment>
<keyword evidence="1" id="KW-0175">Coiled coil</keyword>
<accession>A0A226QLU3</accession>
<evidence type="ECO:0000256" key="1">
    <source>
        <dbReference type="SAM" id="Coils"/>
    </source>
</evidence>
<sequence>MAQELIELFRSVLKEELQPVHERLGRLEEGQQRLEENQLRLEERQQRLEERQQRLEERQQRLEERQQRLEERQQRLEERQQRLEEQQQRLEERQQRWEEKLDNFLIETRSHFKKIEEELAEHRRMFELLSNDWRNAKIDIDYLSAKTGKHDAEIHQIKKRLELQQL</sequence>
<dbReference type="AlphaFoldDB" id="A0A226QLU3"/>
<evidence type="ECO:0000313" key="3">
    <source>
        <dbReference type="Proteomes" id="UP000198394"/>
    </source>
</evidence>
<organism evidence="2 3">
    <name type="scientific">Parageobacillus galactosidasius</name>
    <dbReference type="NCBI Taxonomy" id="883812"/>
    <lineage>
        <taxon>Bacteria</taxon>
        <taxon>Bacillati</taxon>
        <taxon>Bacillota</taxon>
        <taxon>Bacilli</taxon>
        <taxon>Bacillales</taxon>
        <taxon>Anoxybacillaceae</taxon>
        <taxon>Parageobacillus</taxon>
    </lineage>
</organism>
<name>A0A226QLU3_9BACL</name>
<dbReference type="SUPFAM" id="SSF57997">
    <property type="entry name" value="Tropomyosin"/>
    <property type="match status" value="1"/>
</dbReference>